<sequence>MSNAFSWRISRLLYFARRIKGSIAQRGVRGAFQRLLQQRTGLRTMLGATDTMAVPSMPLGEPRRGRILVVDSMVPDPIRDSGSMRLSQMMRLLCEEGWQIDFFAADGFATPADTARLAAIGVRYQSANPWRWLRQHGPELDAVLLCRLPVASQYLDIVRETSPKAKVVFDTVDLHYVREQRAAALTGNKRLYRHAAQSRRCELDAISRSDVTLVVSEEEQMTLIRELPDTRVQLLSNIHEVHGRRSGFDERRDLLFIGGFGHPPNADAMQWFAAEVLPLLRISEPELVLHLVGDIDEASRRALNRDGIKIHGRVDDIRPLMESCRVSVAPLRFGAGVKGKVNLAMSYGLPVVVTSIAAEGMFLVNGTNALIADQATAFAEAILQLYRDHQVWMRLSEGALENVRQHFSVEQARRTLQQVFTDAPKSPTS</sequence>
<evidence type="ECO:0000313" key="1">
    <source>
        <dbReference type="EMBL" id="MET3652772.1"/>
    </source>
</evidence>
<proteinExistence type="predicted"/>
<organism evidence="1 2">
    <name type="scientific">Dyella japonica</name>
    <dbReference type="NCBI Taxonomy" id="231455"/>
    <lineage>
        <taxon>Bacteria</taxon>
        <taxon>Pseudomonadati</taxon>
        <taxon>Pseudomonadota</taxon>
        <taxon>Gammaproteobacteria</taxon>
        <taxon>Lysobacterales</taxon>
        <taxon>Rhodanobacteraceae</taxon>
        <taxon>Dyella</taxon>
    </lineage>
</organism>
<gene>
    <name evidence="1" type="ORF">ABIC75_002504</name>
</gene>
<protein>
    <submittedName>
        <fullName evidence="1">Glycosyltransferase involved in cell wall biosynthesis</fullName>
    </submittedName>
</protein>
<dbReference type="Proteomes" id="UP001549184">
    <property type="component" value="Unassembled WGS sequence"/>
</dbReference>
<dbReference type="PANTHER" id="PTHR12526">
    <property type="entry name" value="GLYCOSYLTRANSFERASE"/>
    <property type="match status" value="1"/>
</dbReference>
<name>A0ABV2JW34_9GAMM</name>
<accession>A0ABV2JW34</accession>
<dbReference type="RefSeq" id="WP_354014160.1">
    <property type="nucleotide sequence ID" value="NZ_JBEPMU010000003.1"/>
</dbReference>
<dbReference type="EMBL" id="JBEPMU010000003">
    <property type="protein sequence ID" value="MET3652772.1"/>
    <property type="molecule type" value="Genomic_DNA"/>
</dbReference>
<dbReference type="Pfam" id="PF13692">
    <property type="entry name" value="Glyco_trans_1_4"/>
    <property type="match status" value="1"/>
</dbReference>
<dbReference type="CDD" id="cd03801">
    <property type="entry name" value="GT4_PimA-like"/>
    <property type="match status" value="1"/>
</dbReference>
<comment type="caution">
    <text evidence="1">The sequence shown here is derived from an EMBL/GenBank/DDBJ whole genome shotgun (WGS) entry which is preliminary data.</text>
</comment>
<dbReference type="Gene3D" id="3.40.50.2000">
    <property type="entry name" value="Glycogen Phosphorylase B"/>
    <property type="match status" value="1"/>
</dbReference>
<dbReference type="PANTHER" id="PTHR12526:SF600">
    <property type="entry name" value="GLYCOSYL TRANSFERASE GROUP 1"/>
    <property type="match status" value="1"/>
</dbReference>
<reference evidence="1 2" key="1">
    <citation type="submission" date="2024-06" db="EMBL/GenBank/DDBJ databases">
        <title>Sorghum-associated microbial communities from plants grown in Nebraska, USA.</title>
        <authorList>
            <person name="Schachtman D."/>
        </authorList>
    </citation>
    <scope>NUCLEOTIDE SEQUENCE [LARGE SCALE GENOMIC DNA]</scope>
    <source>
        <strain evidence="1 2">1073</strain>
    </source>
</reference>
<keyword evidence="2" id="KW-1185">Reference proteome</keyword>
<dbReference type="SUPFAM" id="SSF53756">
    <property type="entry name" value="UDP-Glycosyltransferase/glycogen phosphorylase"/>
    <property type="match status" value="1"/>
</dbReference>
<evidence type="ECO:0000313" key="2">
    <source>
        <dbReference type="Proteomes" id="UP001549184"/>
    </source>
</evidence>